<dbReference type="PANTHER" id="PTHR40254">
    <property type="entry name" value="BLR0577 PROTEIN"/>
    <property type="match status" value="1"/>
</dbReference>
<reference evidence="3" key="1">
    <citation type="submission" date="2016-10" db="EMBL/GenBank/DDBJ databases">
        <authorList>
            <person name="Varghese N."/>
            <person name="Submissions S."/>
        </authorList>
    </citation>
    <scope>NUCLEOTIDE SEQUENCE [LARGE SCALE GENOMIC DNA]</scope>
    <source>
        <strain evidence="3">CCM 7469</strain>
    </source>
</reference>
<feature type="domain" description="FAD-dependent urate hydroxylase HpyO/Asp monooxygenase CreE-like FAD/NAD(P)-binding" evidence="1">
    <location>
        <begin position="5"/>
        <end position="152"/>
    </location>
</feature>
<gene>
    <name evidence="2" type="ORF">SAMN05216272_103187</name>
</gene>
<dbReference type="SUPFAM" id="SSF51905">
    <property type="entry name" value="FAD/NAD(P)-binding domain"/>
    <property type="match status" value="1"/>
</dbReference>
<dbReference type="Proteomes" id="UP000199636">
    <property type="component" value="Unassembled WGS sequence"/>
</dbReference>
<name>A0A1G8FDZ0_9PSED</name>
<proteinExistence type="predicted"/>
<protein>
    <submittedName>
        <fullName evidence="2">Uncharacterized NAD(P)/FAD-binding protein YdhS</fullName>
    </submittedName>
</protein>
<dbReference type="Gene3D" id="3.50.50.60">
    <property type="entry name" value="FAD/NAD(P)-binding domain"/>
    <property type="match status" value="1"/>
</dbReference>
<dbReference type="STRING" id="428992.SAMN05216272_103187"/>
<dbReference type="InterPro" id="IPR038732">
    <property type="entry name" value="HpyO/CreE_NAD-binding"/>
</dbReference>
<accession>A0A1G8FDZ0</accession>
<dbReference type="InterPro" id="IPR052189">
    <property type="entry name" value="L-asp_N-monooxygenase_NS-form"/>
</dbReference>
<dbReference type="Pfam" id="PF13454">
    <property type="entry name" value="NAD_binding_9"/>
    <property type="match status" value="1"/>
</dbReference>
<evidence type="ECO:0000259" key="1">
    <source>
        <dbReference type="Pfam" id="PF13454"/>
    </source>
</evidence>
<dbReference type="EMBL" id="FNDS01000003">
    <property type="protein sequence ID" value="SDH80306.1"/>
    <property type="molecule type" value="Genomic_DNA"/>
</dbReference>
<evidence type="ECO:0000313" key="3">
    <source>
        <dbReference type="Proteomes" id="UP000199636"/>
    </source>
</evidence>
<sequence length="455" mass="50062">MEQIAIIGSGFCGTALAIQLLQRADQPLQLTLINRSGRLARGLAYGTRSASHILNVPAERMSLFPERPGDFLEFARTHMPGARPGDFLPRRLYGDYLEARLGQAIANARAGVRFTSLAGQVLDLREDAGRVILELDDGQRLDTHHTVIATGNFAPATPAPLHALGEDPRYIRDPWSPGALEAIPATARVLLLGTGLTMYDMALALQDHGHSGPLLALSRRALLPHAHRDNSQHPSLPTLPAELAQPGRLNALLGELRAFVAKAATTGHDWRDVVAALRPVTPLLWQGLDGQDRARFLRHLQPYWDVHRHRAAPPVAQRMADLRASGQLQVQAGRIMSARADADGLHLQWRRRGAARVEEQRVDYLINCTGPSTDLRTTNEPLLESLLARGVIQQDRHCLGLRSDADFHLLAANGEAHPHLFLLSPMLRANHWESTAVPELREHAERLAGLLLRTP</sequence>
<dbReference type="AlphaFoldDB" id="A0A1G8FDZ0"/>
<organism evidence="2 3">
    <name type="scientific">Pseudomonas panipatensis</name>
    <dbReference type="NCBI Taxonomy" id="428992"/>
    <lineage>
        <taxon>Bacteria</taxon>
        <taxon>Pseudomonadati</taxon>
        <taxon>Pseudomonadota</taxon>
        <taxon>Gammaproteobacteria</taxon>
        <taxon>Pseudomonadales</taxon>
        <taxon>Pseudomonadaceae</taxon>
        <taxon>Pseudomonas</taxon>
    </lineage>
</organism>
<dbReference type="RefSeq" id="WP_170842781.1">
    <property type="nucleotide sequence ID" value="NZ_FNDS01000003.1"/>
</dbReference>
<dbReference type="InterPro" id="IPR036188">
    <property type="entry name" value="FAD/NAD-bd_sf"/>
</dbReference>
<keyword evidence="3" id="KW-1185">Reference proteome</keyword>
<dbReference type="PANTHER" id="PTHR40254:SF1">
    <property type="entry name" value="BLR0577 PROTEIN"/>
    <property type="match status" value="1"/>
</dbReference>
<evidence type="ECO:0000313" key="2">
    <source>
        <dbReference type="EMBL" id="SDH80306.1"/>
    </source>
</evidence>